<name>A0ABR2YWU1_9CHLO</name>
<dbReference type="Proteomes" id="UP001491310">
    <property type="component" value="Unassembled WGS sequence"/>
</dbReference>
<proteinExistence type="predicted"/>
<protein>
    <submittedName>
        <fullName evidence="2">Uncharacterized protein</fullName>
    </submittedName>
</protein>
<keyword evidence="3" id="KW-1185">Reference proteome</keyword>
<comment type="caution">
    <text evidence="2">The sequence shown here is derived from an EMBL/GenBank/DDBJ whole genome shotgun (WGS) entry which is preliminary data.</text>
</comment>
<organism evidence="2 3">
    <name type="scientific">Coccomyxa subellipsoidea</name>
    <dbReference type="NCBI Taxonomy" id="248742"/>
    <lineage>
        <taxon>Eukaryota</taxon>
        <taxon>Viridiplantae</taxon>
        <taxon>Chlorophyta</taxon>
        <taxon>core chlorophytes</taxon>
        <taxon>Trebouxiophyceae</taxon>
        <taxon>Trebouxiophyceae incertae sedis</taxon>
        <taxon>Coccomyxaceae</taxon>
        <taxon>Coccomyxa</taxon>
    </lineage>
</organism>
<evidence type="ECO:0000313" key="2">
    <source>
        <dbReference type="EMBL" id="KAK9916156.1"/>
    </source>
</evidence>
<gene>
    <name evidence="2" type="ORF">WJX75_009507</name>
</gene>
<sequence length="160" mass="18150">MSAAVLQALALQEDLSGVKELRDKDPKSFRTTERLVVWLRAAVKERVNAERKAAGEDEKAHVYASHARPEWWPEGWDWSSRALEAANRLQLEAFFLPMRDWKASHQEREVRAAVARKRGQHRPARGEDTAGAESEDASAAERHFFCKAQGSARTRSSRRG</sequence>
<dbReference type="EMBL" id="JALJOT010000004">
    <property type="protein sequence ID" value="KAK9916156.1"/>
    <property type="molecule type" value="Genomic_DNA"/>
</dbReference>
<reference evidence="2 3" key="1">
    <citation type="journal article" date="2024" name="Nat. Commun.">
        <title>Phylogenomics reveals the evolutionary origins of lichenization in chlorophyte algae.</title>
        <authorList>
            <person name="Puginier C."/>
            <person name="Libourel C."/>
            <person name="Otte J."/>
            <person name="Skaloud P."/>
            <person name="Haon M."/>
            <person name="Grisel S."/>
            <person name="Petersen M."/>
            <person name="Berrin J.G."/>
            <person name="Delaux P.M."/>
            <person name="Dal Grande F."/>
            <person name="Keller J."/>
        </authorList>
    </citation>
    <scope>NUCLEOTIDE SEQUENCE [LARGE SCALE GENOMIC DNA]</scope>
    <source>
        <strain evidence="2 3">SAG 216-7</strain>
    </source>
</reference>
<evidence type="ECO:0000256" key="1">
    <source>
        <dbReference type="SAM" id="MobiDB-lite"/>
    </source>
</evidence>
<accession>A0ABR2YWU1</accession>
<evidence type="ECO:0000313" key="3">
    <source>
        <dbReference type="Proteomes" id="UP001491310"/>
    </source>
</evidence>
<feature type="compositionally biased region" description="Basic residues" evidence="1">
    <location>
        <begin position="114"/>
        <end position="123"/>
    </location>
</feature>
<feature type="region of interest" description="Disordered" evidence="1">
    <location>
        <begin position="112"/>
        <end position="160"/>
    </location>
</feature>